<gene>
    <name evidence="1" type="ORF">DWZ31_00585</name>
</gene>
<dbReference type="AlphaFoldDB" id="A0A3R6H456"/>
<sequence>MCGVFCLIKQGEKSSAPAKAVAFCSAKQGEKSSAPAKAVAFCSAKQGGFHEISCRQPGNAKI</sequence>
<evidence type="ECO:0000313" key="1">
    <source>
        <dbReference type="EMBL" id="RHN11982.1"/>
    </source>
</evidence>
<comment type="caution">
    <text evidence="1">The sequence shown here is derived from an EMBL/GenBank/DDBJ whole genome shotgun (WGS) entry which is preliminary data.</text>
</comment>
<dbReference type="EMBL" id="QRQN01000001">
    <property type="protein sequence ID" value="RHN11982.1"/>
    <property type="molecule type" value="Genomic_DNA"/>
</dbReference>
<dbReference type="Proteomes" id="UP000283586">
    <property type="component" value="Unassembled WGS sequence"/>
</dbReference>
<proteinExistence type="predicted"/>
<reference evidence="1 2" key="1">
    <citation type="submission" date="2018-08" db="EMBL/GenBank/DDBJ databases">
        <title>A genome reference for cultivated species of the human gut microbiota.</title>
        <authorList>
            <person name="Zou Y."/>
            <person name="Xue W."/>
            <person name="Luo G."/>
        </authorList>
    </citation>
    <scope>NUCLEOTIDE SEQUENCE [LARGE SCALE GENOMIC DNA]</scope>
    <source>
        <strain evidence="1 2">AF31-21AC</strain>
    </source>
</reference>
<evidence type="ECO:0000313" key="2">
    <source>
        <dbReference type="Proteomes" id="UP000283586"/>
    </source>
</evidence>
<name>A0A3R6H456_9FIRM</name>
<accession>A0A3R6H456</accession>
<protein>
    <submittedName>
        <fullName evidence="1">Uncharacterized protein</fullName>
    </submittedName>
</protein>
<organism evidence="1 2">
    <name type="scientific">Roseburia intestinalis</name>
    <dbReference type="NCBI Taxonomy" id="166486"/>
    <lineage>
        <taxon>Bacteria</taxon>
        <taxon>Bacillati</taxon>
        <taxon>Bacillota</taxon>
        <taxon>Clostridia</taxon>
        <taxon>Lachnospirales</taxon>
        <taxon>Lachnospiraceae</taxon>
        <taxon>Roseburia</taxon>
    </lineage>
</organism>